<keyword evidence="3" id="KW-1185">Reference proteome</keyword>
<dbReference type="KEGG" id="fes:HER31_13020"/>
<dbReference type="EMBL" id="CP051180">
    <property type="protein sequence ID" value="QIZ77737.1"/>
    <property type="molecule type" value="Genomic_DNA"/>
</dbReference>
<reference evidence="2 3" key="1">
    <citation type="submission" date="2020-04" db="EMBL/GenBank/DDBJ databases">
        <title>Ferrimonas sp. S7 isolated from sea water.</title>
        <authorList>
            <person name="Bae S.S."/>
            <person name="Baek K."/>
        </authorList>
    </citation>
    <scope>NUCLEOTIDE SEQUENCE [LARGE SCALE GENOMIC DNA]</scope>
    <source>
        <strain evidence="2 3">S7</strain>
    </source>
</reference>
<keyword evidence="1" id="KW-0812">Transmembrane</keyword>
<gene>
    <name evidence="2" type="ORF">HER31_13020</name>
</gene>
<name>A0A6H1UF63_9GAMM</name>
<sequence length="99" mass="11331">MEIGGVFTLLLVFGFLSFTVWLDYRKSQLKIKSGRANLWDKWFGVGDISMSGDGTGPDELTKELAELRQHNKKLAERVEVLERIVTDSGFELEQQIRKL</sequence>
<evidence type="ECO:0000313" key="2">
    <source>
        <dbReference type="EMBL" id="QIZ77737.1"/>
    </source>
</evidence>
<proteinExistence type="predicted"/>
<evidence type="ECO:0000256" key="1">
    <source>
        <dbReference type="SAM" id="Phobius"/>
    </source>
</evidence>
<keyword evidence="1" id="KW-0472">Membrane</keyword>
<evidence type="ECO:0000313" key="3">
    <source>
        <dbReference type="Proteomes" id="UP000501602"/>
    </source>
</evidence>
<dbReference type="Proteomes" id="UP000501602">
    <property type="component" value="Chromosome"/>
</dbReference>
<keyword evidence="1" id="KW-1133">Transmembrane helix</keyword>
<dbReference type="RefSeq" id="WP_168661007.1">
    <property type="nucleotide sequence ID" value="NZ_CP051180.1"/>
</dbReference>
<evidence type="ECO:0008006" key="4">
    <source>
        <dbReference type="Google" id="ProtNLM"/>
    </source>
</evidence>
<dbReference type="AlphaFoldDB" id="A0A6H1UF63"/>
<feature type="transmembrane region" description="Helical" evidence="1">
    <location>
        <begin position="6"/>
        <end position="24"/>
    </location>
</feature>
<accession>A0A6H1UF63</accession>
<organism evidence="2 3">
    <name type="scientific">Ferrimonas lipolytica</name>
    <dbReference type="NCBI Taxonomy" id="2724191"/>
    <lineage>
        <taxon>Bacteria</taxon>
        <taxon>Pseudomonadati</taxon>
        <taxon>Pseudomonadota</taxon>
        <taxon>Gammaproteobacteria</taxon>
        <taxon>Alteromonadales</taxon>
        <taxon>Ferrimonadaceae</taxon>
        <taxon>Ferrimonas</taxon>
    </lineage>
</organism>
<protein>
    <recommendedName>
        <fullName evidence="4">Phage shock protein B</fullName>
    </recommendedName>
</protein>